<keyword evidence="3" id="KW-1185">Reference proteome</keyword>
<sequence length="238" mass="27448">MERLLRDEILVYLIKNKLINPRQHGFLPKRSFYTDFSKAFDKVSHRKLLRKLKAFRIHGKTLELIRSFLIGRKQRVVLGEAVSDCGDVTSGVIQGSVLGPLLFVMYINDLFDSLNGFSLSYADDLKMMGSWKSPINKSEELQKDLDILMEWSKMWSAYLNFSKCKSMSIGHQNINDYSINDKDENTIHILQKTDQEKDLGIYITNNLKWRKQCTIAAAKANRALGQIKNSKFLDIFST</sequence>
<dbReference type="EMBL" id="CAJNOC010005782">
    <property type="protein sequence ID" value="CAF1061922.1"/>
    <property type="molecule type" value="Genomic_DNA"/>
</dbReference>
<organism evidence="2 3">
    <name type="scientific">Brachionus calyciflorus</name>
    <dbReference type="NCBI Taxonomy" id="104777"/>
    <lineage>
        <taxon>Eukaryota</taxon>
        <taxon>Metazoa</taxon>
        <taxon>Spiralia</taxon>
        <taxon>Gnathifera</taxon>
        <taxon>Rotifera</taxon>
        <taxon>Eurotatoria</taxon>
        <taxon>Monogononta</taxon>
        <taxon>Pseudotrocha</taxon>
        <taxon>Ploima</taxon>
        <taxon>Brachionidae</taxon>
        <taxon>Brachionus</taxon>
    </lineage>
</organism>
<accession>A0A814LDJ8</accession>
<dbReference type="AlphaFoldDB" id="A0A814LDJ8"/>
<dbReference type="Pfam" id="PF00078">
    <property type="entry name" value="RVT_1"/>
    <property type="match status" value="1"/>
</dbReference>
<dbReference type="SUPFAM" id="SSF56672">
    <property type="entry name" value="DNA/RNA polymerases"/>
    <property type="match status" value="1"/>
</dbReference>
<feature type="domain" description="Reverse transcriptase" evidence="1">
    <location>
        <begin position="1"/>
        <end position="203"/>
    </location>
</feature>
<dbReference type="OrthoDB" id="426210at2759"/>
<comment type="caution">
    <text evidence="2">The sequence shown here is derived from an EMBL/GenBank/DDBJ whole genome shotgun (WGS) entry which is preliminary data.</text>
</comment>
<dbReference type="Proteomes" id="UP000663879">
    <property type="component" value="Unassembled WGS sequence"/>
</dbReference>
<proteinExistence type="predicted"/>
<evidence type="ECO:0000259" key="1">
    <source>
        <dbReference type="PROSITE" id="PS50878"/>
    </source>
</evidence>
<dbReference type="InterPro" id="IPR043502">
    <property type="entry name" value="DNA/RNA_pol_sf"/>
</dbReference>
<dbReference type="InterPro" id="IPR000477">
    <property type="entry name" value="RT_dom"/>
</dbReference>
<dbReference type="PROSITE" id="PS50878">
    <property type="entry name" value="RT_POL"/>
    <property type="match status" value="1"/>
</dbReference>
<evidence type="ECO:0000313" key="3">
    <source>
        <dbReference type="Proteomes" id="UP000663879"/>
    </source>
</evidence>
<gene>
    <name evidence="2" type="ORF">OXX778_LOCUS19325</name>
</gene>
<evidence type="ECO:0000313" key="2">
    <source>
        <dbReference type="EMBL" id="CAF1061922.1"/>
    </source>
</evidence>
<protein>
    <recommendedName>
        <fullName evidence="1">Reverse transcriptase domain-containing protein</fullName>
    </recommendedName>
</protein>
<reference evidence="2" key="1">
    <citation type="submission" date="2021-02" db="EMBL/GenBank/DDBJ databases">
        <authorList>
            <person name="Nowell W R."/>
        </authorList>
    </citation>
    <scope>NUCLEOTIDE SEQUENCE</scope>
    <source>
        <strain evidence="2">Ploen Becks lab</strain>
    </source>
</reference>
<name>A0A814LDJ8_9BILA</name>
<dbReference type="PANTHER" id="PTHR33332">
    <property type="entry name" value="REVERSE TRANSCRIPTASE DOMAIN-CONTAINING PROTEIN"/>
    <property type="match status" value="1"/>
</dbReference>